<accession>A0A9P0L6K9</accession>
<evidence type="ECO:0000256" key="3">
    <source>
        <dbReference type="ARBA" id="ARBA00017338"/>
    </source>
</evidence>
<comment type="similarity">
    <text evidence="2">Belongs to the VPS18 family.</text>
</comment>
<evidence type="ECO:0000256" key="9">
    <source>
        <dbReference type="SAM" id="Coils"/>
    </source>
</evidence>
<dbReference type="SUPFAM" id="SSF57850">
    <property type="entry name" value="RING/U-box"/>
    <property type="match status" value="1"/>
</dbReference>
<keyword evidence="13" id="KW-1185">Reference proteome</keyword>
<keyword evidence="4" id="KW-0479">Metal-binding</keyword>
<dbReference type="PANTHER" id="PTHR23323:SF26">
    <property type="entry name" value="VACUOLAR PROTEIN SORTING-ASSOCIATED PROTEIN 18 HOMOLOG"/>
    <property type="match status" value="1"/>
</dbReference>
<dbReference type="GO" id="GO:0006886">
    <property type="term" value="P:intracellular protein transport"/>
    <property type="evidence" value="ECO:0007669"/>
    <property type="project" value="UniProtKB-UniRule"/>
</dbReference>
<dbReference type="GO" id="GO:0031902">
    <property type="term" value="C:late endosome membrane"/>
    <property type="evidence" value="ECO:0007669"/>
    <property type="project" value="UniProtKB-SubCell"/>
</dbReference>
<dbReference type="GO" id="GO:0008270">
    <property type="term" value="F:zinc ion binding"/>
    <property type="evidence" value="ECO:0007669"/>
    <property type="project" value="UniProtKB-KW"/>
</dbReference>
<evidence type="ECO:0000256" key="6">
    <source>
        <dbReference type="ARBA" id="ARBA00022833"/>
    </source>
</evidence>
<dbReference type="GO" id="GO:0007032">
    <property type="term" value="P:endosome organization"/>
    <property type="evidence" value="ECO:0007669"/>
    <property type="project" value="TreeGrafter"/>
</dbReference>
<name>A0A9P0L6K9_ACAOB</name>
<dbReference type="GO" id="GO:0030674">
    <property type="term" value="F:protein-macromolecule adaptor activity"/>
    <property type="evidence" value="ECO:0007669"/>
    <property type="project" value="TreeGrafter"/>
</dbReference>
<feature type="domain" description="Pep3/Vps18 beta-propeller" evidence="10">
    <location>
        <begin position="40"/>
        <end position="424"/>
    </location>
</feature>
<dbReference type="AlphaFoldDB" id="A0A9P0L6K9"/>
<evidence type="ECO:0000256" key="1">
    <source>
        <dbReference type="ARBA" id="ARBA00004492"/>
    </source>
</evidence>
<dbReference type="PROSITE" id="PS50236">
    <property type="entry name" value="CHCR"/>
    <property type="match status" value="1"/>
</dbReference>
<keyword evidence="6" id="KW-0862">Zinc</keyword>
<dbReference type="GO" id="GO:0006904">
    <property type="term" value="P:vesicle docking involved in exocytosis"/>
    <property type="evidence" value="ECO:0007669"/>
    <property type="project" value="TreeGrafter"/>
</dbReference>
<feature type="domain" description="Pep3/Vps18 RING C-terminal" evidence="11">
    <location>
        <begin position="883"/>
        <end position="987"/>
    </location>
</feature>
<evidence type="ECO:0000256" key="5">
    <source>
        <dbReference type="ARBA" id="ARBA00022771"/>
    </source>
</evidence>
<comment type="subcellular location">
    <subcellularLocation>
        <location evidence="1">Late endosome membrane</location>
        <topology evidence="1">Peripheral membrane protein</topology>
        <orientation evidence="1">Cytoplasmic side</orientation>
    </subcellularLocation>
</comment>
<dbReference type="OrthoDB" id="1845386at2759"/>
<sequence>MTSVFDQFEQDSMRTKNNNLNPAEMTSLGFINMTLEQDTPIFTKSKKDFKPSDKITHAAIANKHLVLALANGTLFRMNLQNQQHSEISLTKYTMSCKLTNLFLDPTGNHLLISLSPRNQEGGPELLYLSKKSDKLRTTTKFRGSEFTEVGWNNINESESTTGPILLGTTKGLIFETEIVLEGDKFFTSSFSSSLEQYWRQLPNYLPLYGNKEADGLVFDIGKGTNTPITGLAYYKILGTDRYTIFAATPSRLYLFTGKANFEEKPVLQQIFNKYLNIPEPETYIQCESNLKYSRLQFWSENLITPNSFAWITQQGITFGQVDLSLDDINSIKSKLKTIGYPKHPYEDEKSVCQKYPLSIALTQFHILLAYSDSVKGICLLNPEVVYDDNYNEAFGNGRLINIVKDARTGEIWAITEYSIFRFKVTREERNVWQIFCNNGQFELAKKYARSNEVFYNHVLIKEAEMLFNNKEYEMSAQRYAETQCSFEETCLKFIQANQPDALKVFLRSKLDTLKPQDKTQITMIVIWVVELYLTKLEEMKLQGLEQTAAYLEIQREFETFIALEEVSDCIKNNRSTIYQLMSSHGDKSNLIKLTIINKDFEQLIRQHIFKNNFHEALEVLKSQNNYELYYQFAPILIQEVPKYAVKIIIDQGRKLSPLKLLPALATCNGEMHSLEVIRYLEFCIDTMKNTDKAIHNFLLSLYAQYDSFKLMDYLKSQGQEISMVNYDVHFALRLCHEKQLTEACVQLSGLLGLWESGVDLAITVDLELAKKMANMSPESDLELRKKLWLKIAQHVVSKKNDIKQAMEFLKQCDLIKIEDILPFFPDFVTIDHFKEAICNSLKEYNQNIQNLKEEMEEATKSAEQVREQIQSFRNHYTIIQSTDICEICDVTLVIKPFYIFPCHHKFHSDCLLNELSPTLGMFFVVLRPAKRNRLSELERQLKVVSNQTNTDSISTASTGMSMKDSLKSEIDNILASECLYCGENMIRNIDKPFIEDHEYEFIMKQWE</sequence>
<feature type="repeat" description="CHCR" evidence="8">
    <location>
        <begin position="648"/>
        <end position="804"/>
    </location>
</feature>
<keyword evidence="5" id="KW-0863">Zinc-finger</keyword>
<dbReference type="InterPro" id="IPR058919">
    <property type="entry name" value="Pep3/Vps18_RING_C"/>
</dbReference>
<dbReference type="Pfam" id="PF26148">
    <property type="entry name" value="VPS18_RING_C"/>
    <property type="match status" value="1"/>
</dbReference>
<dbReference type="Pfam" id="PF05131">
    <property type="entry name" value="Pep3_Vps18"/>
    <property type="match status" value="1"/>
</dbReference>
<evidence type="ECO:0000313" key="12">
    <source>
        <dbReference type="EMBL" id="CAH1986408.1"/>
    </source>
</evidence>
<dbReference type="GO" id="GO:0008333">
    <property type="term" value="P:endosome to lysosome transport"/>
    <property type="evidence" value="ECO:0007669"/>
    <property type="project" value="TreeGrafter"/>
</dbReference>
<reference evidence="12" key="1">
    <citation type="submission" date="2022-03" db="EMBL/GenBank/DDBJ databases">
        <authorList>
            <person name="Sayadi A."/>
        </authorList>
    </citation>
    <scope>NUCLEOTIDE SEQUENCE</scope>
</reference>
<feature type="coiled-coil region" evidence="9">
    <location>
        <begin position="834"/>
        <end position="875"/>
    </location>
</feature>
<dbReference type="GO" id="GO:0048284">
    <property type="term" value="P:organelle fusion"/>
    <property type="evidence" value="ECO:0007669"/>
    <property type="project" value="TreeGrafter"/>
</dbReference>
<evidence type="ECO:0000256" key="4">
    <source>
        <dbReference type="ARBA" id="ARBA00022723"/>
    </source>
</evidence>
<dbReference type="EMBL" id="CAKOFQ010006998">
    <property type="protein sequence ID" value="CAH1986408.1"/>
    <property type="molecule type" value="Genomic_DNA"/>
</dbReference>
<evidence type="ECO:0000256" key="8">
    <source>
        <dbReference type="PROSITE-ProRule" id="PRU01006"/>
    </source>
</evidence>
<dbReference type="Proteomes" id="UP001152888">
    <property type="component" value="Unassembled WGS sequence"/>
</dbReference>
<organism evidence="12 13">
    <name type="scientific">Acanthoscelides obtectus</name>
    <name type="common">Bean weevil</name>
    <name type="synonym">Bruchus obtectus</name>
    <dbReference type="NCBI Taxonomy" id="200917"/>
    <lineage>
        <taxon>Eukaryota</taxon>
        <taxon>Metazoa</taxon>
        <taxon>Ecdysozoa</taxon>
        <taxon>Arthropoda</taxon>
        <taxon>Hexapoda</taxon>
        <taxon>Insecta</taxon>
        <taxon>Pterygota</taxon>
        <taxon>Neoptera</taxon>
        <taxon>Endopterygota</taxon>
        <taxon>Coleoptera</taxon>
        <taxon>Polyphaga</taxon>
        <taxon>Cucujiformia</taxon>
        <taxon>Chrysomeloidea</taxon>
        <taxon>Chrysomelidae</taxon>
        <taxon>Bruchinae</taxon>
        <taxon>Bruchini</taxon>
        <taxon>Acanthoscelides</taxon>
    </lineage>
</organism>
<evidence type="ECO:0000256" key="7">
    <source>
        <dbReference type="ARBA" id="ARBA00023136"/>
    </source>
</evidence>
<keyword evidence="7" id="KW-0472">Membrane</keyword>
<dbReference type="PANTHER" id="PTHR23323">
    <property type="entry name" value="VACUOLAR PROTEIN SORTING-ASSOCIATED PROTEIN"/>
    <property type="match status" value="1"/>
</dbReference>
<evidence type="ECO:0000313" key="13">
    <source>
        <dbReference type="Proteomes" id="UP001152888"/>
    </source>
</evidence>
<comment type="caution">
    <text evidence="12">The sequence shown here is derived from an EMBL/GenBank/DDBJ whole genome shotgun (WGS) entry which is preliminary data.</text>
</comment>
<evidence type="ECO:0000259" key="10">
    <source>
        <dbReference type="Pfam" id="PF05131"/>
    </source>
</evidence>
<dbReference type="InterPro" id="IPR007810">
    <property type="entry name" value="Pep3/Vps18_beta-prop"/>
</dbReference>
<protein>
    <recommendedName>
        <fullName evidence="3">Vacuolar protein sorting-associated protein 18 homolog</fullName>
    </recommendedName>
</protein>
<proteinExistence type="inferred from homology"/>
<dbReference type="InterPro" id="IPR000547">
    <property type="entry name" value="Clathrin_H-chain/VPS_repeat"/>
</dbReference>
<gene>
    <name evidence="12" type="ORF">ACAOBT_LOCUS17227</name>
</gene>
<evidence type="ECO:0000256" key="2">
    <source>
        <dbReference type="ARBA" id="ARBA00010454"/>
    </source>
</evidence>
<dbReference type="GO" id="GO:0030897">
    <property type="term" value="C:HOPS complex"/>
    <property type="evidence" value="ECO:0007669"/>
    <property type="project" value="TreeGrafter"/>
</dbReference>
<evidence type="ECO:0000259" key="11">
    <source>
        <dbReference type="Pfam" id="PF26148"/>
    </source>
</evidence>
<keyword evidence="9" id="KW-0175">Coiled coil</keyword>
<dbReference type="GO" id="GO:0007040">
    <property type="term" value="P:lysosome organization"/>
    <property type="evidence" value="ECO:0007669"/>
    <property type="project" value="TreeGrafter"/>
</dbReference>